<reference evidence="7 8" key="1">
    <citation type="submission" date="2020-08" db="EMBL/GenBank/DDBJ databases">
        <title>Bridging the membrane lipid divide: bacteria of the FCB group superphylum have the potential to synthesize archaeal ether lipids.</title>
        <authorList>
            <person name="Villanueva L."/>
            <person name="Von Meijenfeldt F.A.B."/>
            <person name="Westbye A.B."/>
            <person name="Yadav S."/>
            <person name="Hopmans E.C."/>
            <person name="Dutilh B.E."/>
            <person name="Sinninghe Damste J.S."/>
        </authorList>
    </citation>
    <scope>NUCLEOTIDE SEQUENCE [LARGE SCALE GENOMIC DNA]</scope>
    <source>
        <strain evidence="7">NIOZ-UU17</strain>
    </source>
</reference>
<name>A0A8J6TQQ8_9BACT</name>
<proteinExistence type="predicted"/>
<dbReference type="CDD" id="cd08168">
    <property type="entry name" value="Cytochrom_C3"/>
    <property type="match status" value="1"/>
</dbReference>
<evidence type="ECO:0000256" key="1">
    <source>
        <dbReference type="ARBA" id="ARBA00022448"/>
    </source>
</evidence>
<keyword evidence="4" id="KW-0249">Electron transport</keyword>
<dbReference type="GO" id="GO:0046872">
    <property type="term" value="F:metal ion binding"/>
    <property type="evidence" value="ECO:0007669"/>
    <property type="project" value="UniProtKB-KW"/>
</dbReference>
<feature type="domain" description="Class III cytochrome C" evidence="6">
    <location>
        <begin position="34"/>
        <end position="167"/>
    </location>
</feature>
<sequence length="170" mass="19303">MSKKFLIVAMVAGIAVLFVAAGLYAGTEVKDEIPMNNKAYEKHEESILVFTHKKHMTDYAEKHPDLYANGCGECHHEDKDGKSVPLKDLKEGDEVKNCIECHKKPAFIDTKESKKKKLKKEDLVKEYHANAIHENCQGCHKKYNKKMNLKSKDEGYAPTKAKCKTCHPKK</sequence>
<evidence type="ECO:0000313" key="8">
    <source>
        <dbReference type="Proteomes" id="UP000605201"/>
    </source>
</evidence>
<protein>
    <submittedName>
        <fullName evidence="7">Cytochrome c3 family protein</fullName>
    </submittedName>
</protein>
<dbReference type="Proteomes" id="UP000605201">
    <property type="component" value="Unassembled WGS sequence"/>
</dbReference>
<dbReference type="InterPro" id="IPR036280">
    <property type="entry name" value="Multihaem_cyt_sf"/>
</dbReference>
<keyword evidence="3" id="KW-0479">Metal-binding</keyword>
<evidence type="ECO:0000256" key="2">
    <source>
        <dbReference type="ARBA" id="ARBA00022617"/>
    </source>
</evidence>
<dbReference type="GO" id="GO:0009055">
    <property type="term" value="F:electron transfer activity"/>
    <property type="evidence" value="ECO:0007669"/>
    <property type="project" value="InterPro"/>
</dbReference>
<dbReference type="SUPFAM" id="SSF48695">
    <property type="entry name" value="Multiheme cytochromes"/>
    <property type="match status" value="1"/>
</dbReference>
<accession>A0A8J6TQQ8</accession>
<keyword evidence="5" id="KW-0408">Iron</keyword>
<dbReference type="InterPro" id="IPR020942">
    <property type="entry name" value="Cyt_c_III_dom"/>
</dbReference>
<dbReference type="Pfam" id="PF02085">
    <property type="entry name" value="Cytochrom_CIII"/>
    <property type="match status" value="1"/>
</dbReference>
<dbReference type="Gene3D" id="3.90.10.10">
    <property type="entry name" value="Cytochrome C3"/>
    <property type="match status" value="2"/>
</dbReference>
<keyword evidence="1" id="KW-0813">Transport</keyword>
<evidence type="ECO:0000313" key="7">
    <source>
        <dbReference type="EMBL" id="MBC8432638.1"/>
    </source>
</evidence>
<dbReference type="EMBL" id="JACNIG010000239">
    <property type="protein sequence ID" value="MBC8432638.1"/>
    <property type="molecule type" value="Genomic_DNA"/>
</dbReference>
<evidence type="ECO:0000259" key="6">
    <source>
        <dbReference type="Pfam" id="PF02085"/>
    </source>
</evidence>
<dbReference type="AlphaFoldDB" id="A0A8J6TQQ8"/>
<comment type="caution">
    <text evidence="7">The sequence shown here is derived from an EMBL/GenBank/DDBJ whole genome shotgun (WGS) entry which is preliminary data.</text>
</comment>
<evidence type="ECO:0000256" key="4">
    <source>
        <dbReference type="ARBA" id="ARBA00022982"/>
    </source>
</evidence>
<keyword evidence="2" id="KW-0349">Heme</keyword>
<gene>
    <name evidence="7" type="ORF">H8D96_12065</name>
</gene>
<evidence type="ECO:0000256" key="5">
    <source>
        <dbReference type="ARBA" id="ARBA00023004"/>
    </source>
</evidence>
<organism evidence="7 8">
    <name type="scientific">Candidatus Desulfatibia vada</name>
    <dbReference type="NCBI Taxonomy" id="2841696"/>
    <lineage>
        <taxon>Bacteria</taxon>
        <taxon>Pseudomonadati</taxon>
        <taxon>Thermodesulfobacteriota</taxon>
        <taxon>Desulfobacteria</taxon>
        <taxon>Desulfobacterales</taxon>
        <taxon>Desulfobacterales incertae sedis</taxon>
        <taxon>Candidatus Desulfatibia</taxon>
    </lineage>
</organism>
<evidence type="ECO:0000256" key="3">
    <source>
        <dbReference type="ARBA" id="ARBA00022723"/>
    </source>
</evidence>
<dbReference type="GO" id="GO:0020037">
    <property type="term" value="F:heme binding"/>
    <property type="evidence" value="ECO:0007669"/>
    <property type="project" value="InterPro"/>
</dbReference>